<name>F4RC31_MELLP</name>
<proteinExistence type="predicted"/>
<dbReference type="Pfam" id="PF05462">
    <property type="entry name" value="Dicty_CAR"/>
    <property type="match status" value="1"/>
</dbReference>
<dbReference type="PANTHER" id="PTHR23112">
    <property type="entry name" value="G PROTEIN-COUPLED RECEPTOR 157-RELATED"/>
    <property type="match status" value="1"/>
</dbReference>
<dbReference type="OrthoDB" id="100006at2759"/>
<dbReference type="PANTHER" id="PTHR23112:SF37">
    <property type="entry name" value="G PROTEIN-COUPLED RECEPTOR GPR1"/>
    <property type="match status" value="1"/>
</dbReference>
<feature type="transmembrane region" description="Helical" evidence="5">
    <location>
        <begin position="109"/>
        <end position="134"/>
    </location>
</feature>
<keyword evidence="3 5" id="KW-1133">Transmembrane helix</keyword>
<keyword evidence="4 5" id="KW-0472">Membrane</keyword>
<dbReference type="InParanoid" id="F4RC31"/>
<feature type="transmembrane region" description="Helical" evidence="5">
    <location>
        <begin position="196"/>
        <end position="217"/>
    </location>
</feature>
<keyword evidence="7" id="KW-1185">Reference proteome</keyword>
<feature type="transmembrane region" description="Helical" evidence="5">
    <location>
        <begin position="249"/>
        <end position="268"/>
    </location>
</feature>
<dbReference type="HOGENOM" id="CLU_027149_1_1_1"/>
<feature type="transmembrane region" description="Helical" evidence="5">
    <location>
        <begin position="146"/>
        <end position="166"/>
    </location>
</feature>
<dbReference type="eggNOG" id="ENOG502RYZC">
    <property type="taxonomic scope" value="Eukaryota"/>
</dbReference>
<dbReference type="Gene3D" id="1.20.1070.10">
    <property type="entry name" value="Rhodopsin 7-helix transmembrane proteins"/>
    <property type="match status" value="1"/>
</dbReference>
<evidence type="ECO:0000256" key="5">
    <source>
        <dbReference type="SAM" id="Phobius"/>
    </source>
</evidence>
<dbReference type="GO" id="GO:0007189">
    <property type="term" value="P:adenylate cyclase-activating G protein-coupled receptor signaling pathway"/>
    <property type="evidence" value="ECO:0007669"/>
    <property type="project" value="TreeGrafter"/>
</dbReference>
<evidence type="ECO:0000313" key="7">
    <source>
        <dbReference type="Proteomes" id="UP000001072"/>
    </source>
</evidence>
<dbReference type="GeneID" id="18922046"/>
<evidence type="ECO:0000256" key="2">
    <source>
        <dbReference type="ARBA" id="ARBA00022692"/>
    </source>
</evidence>
<dbReference type="SUPFAM" id="SSF81321">
    <property type="entry name" value="Family A G protein-coupled receptor-like"/>
    <property type="match status" value="1"/>
</dbReference>
<evidence type="ECO:0000313" key="6">
    <source>
        <dbReference type="EMBL" id="EGG10231.1"/>
    </source>
</evidence>
<feature type="transmembrane region" description="Helical" evidence="5">
    <location>
        <begin position="16"/>
        <end position="40"/>
    </location>
</feature>
<sequence length="363" mass="40383">MEKSTTPDLSDHQAGITFVAVAAQFSFWATSLLIVILFYYRLRKWDPTSKHVICSEEFCVKFLRSQFAILFFDLLLSDWVQALGFSMNFAHIGDTAIANSPVCVSQGVFIQLGDTSGAFATLLIAVHTFVVLVIRSPPTTTTLLSLVALKWVISICLTVIGPLFFVTNSLGPFYAPAGGWCWISGEYSWPRLYLHYIWLFLAGIASAVIYGLTYLTLRRRVRTHAHQQSSVPPDLSPDMTSMESAARKMLVYPLCYLLLTLPLAIYRIAGISGHPWQLDAQLVCGSIFTLAGFVDAIVFCTWEELDAKSFCLMHDFEYTMDPPDDPKPKGLKTIIQGGPVQQFMPAKYSLATIDLNSFDDASP</sequence>
<gene>
    <name evidence="6" type="ORF">MELLADRAFT_103668</name>
</gene>
<accession>F4RC31</accession>
<reference evidence="7" key="1">
    <citation type="journal article" date="2011" name="Proc. Natl. Acad. Sci. U.S.A.">
        <title>Obligate biotrophy features unraveled by the genomic analysis of rust fungi.</title>
        <authorList>
            <person name="Duplessis S."/>
            <person name="Cuomo C.A."/>
            <person name="Lin Y.-C."/>
            <person name="Aerts A."/>
            <person name="Tisserant E."/>
            <person name="Veneault-Fourrey C."/>
            <person name="Joly D.L."/>
            <person name="Hacquard S."/>
            <person name="Amselem J."/>
            <person name="Cantarel B.L."/>
            <person name="Chiu R."/>
            <person name="Coutinho P.M."/>
            <person name="Feau N."/>
            <person name="Field M."/>
            <person name="Frey P."/>
            <person name="Gelhaye E."/>
            <person name="Goldberg J."/>
            <person name="Grabherr M.G."/>
            <person name="Kodira C.D."/>
            <person name="Kohler A."/>
            <person name="Kuees U."/>
            <person name="Lindquist E.A."/>
            <person name="Lucas S.M."/>
            <person name="Mago R."/>
            <person name="Mauceli E."/>
            <person name="Morin E."/>
            <person name="Murat C."/>
            <person name="Pangilinan J.L."/>
            <person name="Park R."/>
            <person name="Pearson M."/>
            <person name="Quesneville H."/>
            <person name="Rouhier N."/>
            <person name="Sakthikumar S."/>
            <person name="Salamov A.A."/>
            <person name="Schmutz J."/>
            <person name="Selles B."/>
            <person name="Shapiro H."/>
            <person name="Tanguay P."/>
            <person name="Tuskan G.A."/>
            <person name="Henrissat B."/>
            <person name="Van de Peer Y."/>
            <person name="Rouze P."/>
            <person name="Ellis J.G."/>
            <person name="Dodds P.N."/>
            <person name="Schein J.E."/>
            <person name="Zhong S."/>
            <person name="Hamelin R.C."/>
            <person name="Grigoriev I.V."/>
            <person name="Szabo L.J."/>
            <person name="Martin F."/>
        </authorList>
    </citation>
    <scope>NUCLEOTIDE SEQUENCE [LARGE SCALE GENOMIC DNA]</scope>
    <source>
        <strain evidence="7">98AG31 / pathotype 3-4-7</strain>
    </source>
</reference>
<keyword evidence="2 5" id="KW-0812">Transmembrane</keyword>
<dbReference type="Proteomes" id="UP000001072">
    <property type="component" value="Unassembled WGS sequence"/>
</dbReference>
<dbReference type="RefSeq" id="XP_007406532.1">
    <property type="nucleotide sequence ID" value="XM_007406470.1"/>
</dbReference>
<evidence type="ECO:0000256" key="4">
    <source>
        <dbReference type="ARBA" id="ARBA00023136"/>
    </source>
</evidence>
<protein>
    <submittedName>
        <fullName evidence="6">Uncharacterized protein</fullName>
    </submittedName>
</protein>
<evidence type="ECO:0000256" key="3">
    <source>
        <dbReference type="ARBA" id="ARBA00022989"/>
    </source>
</evidence>
<comment type="subcellular location">
    <subcellularLocation>
        <location evidence="1">Membrane</location>
        <topology evidence="1">Multi-pass membrane protein</topology>
    </subcellularLocation>
</comment>
<dbReference type="STRING" id="747676.F4RC31"/>
<feature type="transmembrane region" description="Helical" evidence="5">
    <location>
        <begin position="67"/>
        <end position="89"/>
    </location>
</feature>
<organism evidence="7">
    <name type="scientific">Melampsora larici-populina (strain 98AG31 / pathotype 3-4-7)</name>
    <name type="common">Poplar leaf rust fungus</name>
    <dbReference type="NCBI Taxonomy" id="747676"/>
    <lineage>
        <taxon>Eukaryota</taxon>
        <taxon>Fungi</taxon>
        <taxon>Dikarya</taxon>
        <taxon>Basidiomycota</taxon>
        <taxon>Pucciniomycotina</taxon>
        <taxon>Pucciniomycetes</taxon>
        <taxon>Pucciniales</taxon>
        <taxon>Melampsoraceae</taxon>
        <taxon>Melampsora</taxon>
    </lineage>
</organism>
<dbReference type="AlphaFoldDB" id="F4RC31"/>
<evidence type="ECO:0000256" key="1">
    <source>
        <dbReference type="ARBA" id="ARBA00004141"/>
    </source>
</evidence>
<dbReference type="EMBL" id="GL883095">
    <property type="protein sequence ID" value="EGG10231.1"/>
    <property type="molecule type" value="Genomic_DNA"/>
</dbReference>
<dbReference type="VEuPathDB" id="FungiDB:MELLADRAFT_103668"/>
<feature type="transmembrane region" description="Helical" evidence="5">
    <location>
        <begin position="280"/>
        <end position="302"/>
    </location>
</feature>
<dbReference type="KEGG" id="mlr:MELLADRAFT_103668"/>
<dbReference type="GO" id="GO:0005886">
    <property type="term" value="C:plasma membrane"/>
    <property type="evidence" value="ECO:0007669"/>
    <property type="project" value="TreeGrafter"/>
</dbReference>
<dbReference type="GO" id="GO:0004930">
    <property type="term" value="F:G protein-coupled receptor activity"/>
    <property type="evidence" value="ECO:0007669"/>
    <property type="project" value="TreeGrafter"/>
</dbReference>